<reference evidence="1 2" key="1">
    <citation type="journal article" date="2016" name="Nat. Commun.">
        <title>Thousands of microbial genomes shed light on interconnected biogeochemical processes in an aquifer system.</title>
        <authorList>
            <person name="Anantharaman K."/>
            <person name="Brown C.T."/>
            <person name="Hug L.A."/>
            <person name="Sharon I."/>
            <person name="Castelle C.J."/>
            <person name="Probst A.J."/>
            <person name="Thomas B.C."/>
            <person name="Singh A."/>
            <person name="Wilkins M.J."/>
            <person name="Karaoz U."/>
            <person name="Brodie E.L."/>
            <person name="Williams K.H."/>
            <person name="Hubbard S.S."/>
            <person name="Banfield J.F."/>
        </authorList>
    </citation>
    <scope>NUCLEOTIDE SEQUENCE [LARGE SCALE GENOMIC DNA]</scope>
</reference>
<protein>
    <submittedName>
        <fullName evidence="1">Uncharacterized protein</fullName>
    </submittedName>
</protein>
<dbReference type="Gene3D" id="3.30.160.250">
    <property type="match status" value="1"/>
</dbReference>
<sequence>MKKIIQVHISKGDKYFVAECLDVPVVTQARTLDELAANVEEAIALQLEGEDPADFGLAEAPSVLASFEIESAVHAKT</sequence>
<dbReference type="EMBL" id="MHQJ01000041">
    <property type="protein sequence ID" value="OHA00623.1"/>
    <property type="molecule type" value="Genomic_DNA"/>
</dbReference>
<proteinExistence type="predicted"/>
<gene>
    <name evidence="1" type="ORF">A3C11_01830</name>
</gene>
<evidence type="ECO:0000313" key="1">
    <source>
        <dbReference type="EMBL" id="OHA00623.1"/>
    </source>
</evidence>
<organism evidence="1 2">
    <name type="scientific">Candidatus Sungbacteria bacterium RIFCSPHIGHO2_02_FULL_49_12</name>
    <dbReference type="NCBI Taxonomy" id="1802271"/>
    <lineage>
        <taxon>Bacteria</taxon>
        <taxon>Candidatus Sungiibacteriota</taxon>
    </lineage>
</organism>
<dbReference type="Proteomes" id="UP000177362">
    <property type="component" value="Unassembled WGS sequence"/>
</dbReference>
<dbReference type="InterPro" id="IPR035069">
    <property type="entry name" value="TTHA1013/TTHA0281-like"/>
</dbReference>
<comment type="caution">
    <text evidence="1">The sequence shown here is derived from an EMBL/GenBank/DDBJ whole genome shotgun (WGS) entry which is preliminary data.</text>
</comment>
<evidence type="ECO:0000313" key="2">
    <source>
        <dbReference type="Proteomes" id="UP000177362"/>
    </source>
</evidence>
<dbReference type="STRING" id="1802271.A3C11_01830"/>
<accession>A0A1G2KMJ1</accession>
<dbReference type="AlphaFoldDB" id="A0A1G2KMJ1"/>
<dbReference type="SUPFAM" id="SSF143100">
    <property type="entry name" value="TTHA1013/TTHA0281-like"/>
    <property type="match status" value="1"/>
</dbReference>
<name>A0A1G2KMJ1_9BACT</name>